<dbReference type="SUPFAM" id="SSF54913">
    <property type="entry name" value="GlnB-like"/>
    <property type="match status" value="1"/>
</dbReference>
<accession>A0A074L4D2</accession>
<dbReference type="SMART" id="SM00938">
    <property type="entry name" value="P-II"/>
    <property type="match status" value="1"/>
</dbReference>
<dbReference type="Gene3D" id="3.30.70.120">
    <property type="match status" value="1"/>
</dbReference>
<dbReference type="PRINTS" id="PR00340">
    <property type="entry name" value="PIIGLNB"/>
</dbReference>
<proteinExistence type="inferred from homology"/>
<dbReference type="PROSITE" id="PS51343">
    <property type="entry name" value="PII_GLNB_DOM"/>
    <property type="match status" value="1"/>
</dbReference>
<dbReference type="InterPro" id="IPR002187">
    <property type="entry name" value="N-reg_PII"/>
</dbReference>
<keyword evidence="3" id="KW-1185">Reference proteome</keyword>
<dbReference type="InterPro" id="IPR011322">
    <property type="entry name" value="N-reg_PII-like_a/b"/>
</dbReference>
<dbReference type="Pfam" id="PF00543">
    <property type="entry name" value="P-II"/>
    <property type="match status" value="1"/>
</dbReference>
<dbReference type="AlphaFoldDB" id="A0A074L4D2"/>
<dbReference type="RefSeq" id="WP_035070111.1">
    <property type="nucleotide sequence ID" value="NZ_JMIH01000013.1"/>
</dbReference>
<dbReference type="GO" id="GO:0005524">
    <property type="term" value="F:ATP binding"/>
    <property type="evidence" value="ECO:0007669"/>
    <property type="project" value="TreeGrafter"/>
</dbReference>
<dbReference type="GO" id="GO:0006808">
    <property type="term" value="P:regulation of nitrogen utilization"/>
    <property type="evidence" value="ECO:0007669"/>
    <property type="project" value="InterPro"/>
</dbReference>
<dbReference type="PANTHER" id="PTHR30115:SF11">
    <property type="entry name" value="NITROGEN REGULATORY PROTEIN P-II HOMOLOG"/>
    <property type="match status" value="1"/>
</dbReference>
<protein>
    <submittedName>
        <fullName evidence="2">Nitrogen regulatory protein P-II 1</fullName>
    </submittedName>
</protein>
<dbReference type="Proteomes" id="UP000027821">
    <property type="component" value="Unassembled WGS sequence"/>
</dbReference>
<evidence type="ECO:0000313" key="3">
    <source>
        <dbReference type="Proteomes" id="UP000027821"/>
    </source>
</evidence>
<dbReference type="EMBL" id="JMIH01000013">
    <property type="protein sequence ID" value="KEO75350.1"/>
    <property type="molecule type" value="Genomic_DNA"/>
</dbReference>
<reference evidence="2 3" key="1">
    <citation type="submission" date="2014-04" db="EMBL/GenBank/DDBJ databases">
        <title>Characterization and application of a salt tolerant electro-active bacterium.</title>
        <authorList>
            <person name="Yang L."/>
            <person name="Wei S."/>
            <person name="Tay Q.X.M."/>
        </authorList>
    </citation>
    <scope>NUCLEOTIDE SEQUENCE [LARGE SCALE GENOMIC DNA]</scope>
    <source>
        <strain evidence="2 3">LY1</strain>
    </source>
</reference>
<dbReference type="InterPro" id="IPR015867">
    <property type="entry name" value="N-reg_PII/ATP_PRibTrfase_C"/>
</dbReference>
<dbReference type="GO" id="GO:0030234">
    <property type="term" value="F:enzyme regulator activity"/>
    <property type="evidence" value="ECO:0007669"/>
    <property type="project" value="InterPro"/>
</dbReference>
<dbReference type="InterPro" id="IPR017918">
    <property type="entry name" value="N-reg_PII_CS"/>
</dbReference>
<gene>
    <name evidence="2" type="ORF">EL17_02080</name>
</gene>
<dbReference type="OrthoDB" id="9802729at2"/>
<sequence length="112" mass="12705">MKKIEALIRTSKFEKVHECIAALDVRFLTFYEVKGIGLEHAKEQSYRGASFSPVFIPRTKLEMVVMDHQVDPVVKCIMDQSATGEIGDGKIFISNIEEAYRIRNQDRGEAAL</sequence>
<dbReference type="PANTHER" id="PTHR30115">
    <property type="entry name" value="NITROGEN REGULATORY PROTEIN P-II"/>
    <property type="match status" value="1"/>
</dbReference>
<dbReference type="PROSITE" id="PS00638">
    <property type="entry name" value="PII_GLNB_CTER"/>
    <property type="match status" value="1"/>
</dbReference>
<name>A0A074L4D2_9BACT</name>
<evidence type="ECO:0000313" key="2">
    <source>
        <dbReference type="EMBL" id="KEO75350.1"/>
    </source>
</evidence>
<organism evidence="2 3">
    <name type="scientific">Anditalea andensis</name>
    <dbReference type="NCBI Taxonomy" id="1048983"/>
    <lineage>
        <taxon>Bacteria</taxon>
        <taxon>Pseudomonadati</taxon>
        <taxon>Bacteroidota</taxon>
        <taxon>Cytophagia</taxon>
        <taxon>Cytophagales</taxon>
        <taxon>Cytophagaceae</taxon>
        <taxon>Anditalea</taxon>
    </lineage>
</organism>
<dbReference type="eggNOG" id="COG0347">
    <property type="taxonomic scope" value="Bacteria"/>
</dbReference>
<comment type="caution">
    <text evidence="2">The sequence shown here is derived from an EMBL/GenBank/DDBJ whole genome shotgun (WGS) entry which is preliminary data.</text>
</comment>
<comment type="similarity">
    <text evidence="1">Belongs to the P(II) protein family.</text>
</comment>
<dbReference type="STRING" id="1048983.EL17_02080"/>
<dbReference type="GO" id="GO:0005829">
    <property type="term" value="C:cytosol"/>
    <property type="evidence" value="ECO:0007669"/>
    <property type="project" value="TreeGrafter"/>
</dbReference>
<evidence type="ECO:0000256" key="1">
    <source>
        <dbReference type="RuleBase" id="RU003936"/>
    </source>
</evidence>